<dbReference type="EMBL" id="MHMM01000005">
    <property type="protein sequence ID" value="OGZ27610.1"/>
    <property type="molecule type" value="Genomic_DNA"/>
</dbReference>
<organism evidence="1 2">
    <name type="scientific">Candidatus Nealsonbacteria bacterium RIFOXYB1_FULL_40_15</name>
    <dbReference type="NCBI Taxonomy" id="1801677"/>
    <lineage>
        <taxon>Bacteria</taxon>
        <taxon>Candidatus Nealsoniibacteriota</taxon>
    </lineage>
</organism>
<comment type="caution">
    <text evidence="1">The sequence shown here is derived from an EMBL/GenBank/DDBJ whole genome shotgun (WGS) entry which is preliminary data.</text>
</comment>
<reference evidence="1 2" key="1">
    <citation type="journal article" date="2016" name="Nat. Commun.">
        <title>Thousands of microbial genomes shed light on interconnected biogeochemical processes in an aquifer system.</title>
        <authorList>
            <person name="Anantharaman K."/>
            <person name="Brown C.T."/>
            <person name="Hug L.A."/>
            <person name="Sharon I."/>
            <person name="Castelle C.J."/>
            <person name="Probst A.J."/>
            <person name="Thomas B.C."/>
            <person name="Singh A."/>
            <person name="Wilkins M.J."/>
            <person name="Karaoz U."/>
            <person name="Brodie E.L."/>
            <person name="Williams K.H."/>
            <person name="Hubbard S.S."/>
            <person name="Banfield J.F."/>
        </authorList>
    </citation>
    <scope>NUCLEOTIDE SEQUENCE [LARGE SCALE GENOMIC DNA]</scope>
</reference>
<accession>A0A1G2EQI3</accession>
<protein>
    <submittedName>
        <fullName evidence="1">Uncharacterized protein</fullName>
    </submittedName>
</protein>
<sequence length="102" mass="11770">MKITSEQDANEALKGIAVGNIIRITFKADVGEKFQQRTFLRLQHRLEFDTMWLAVAHNQLAVYGIWGSVPRIQDFKVRQINDVQKEVFAHEFTPLAESIEIL</sequence>
<name>A0A1G2EQI3_9BACT</name>
<evidence type="ECO:0000313" key="1">
    <source>
        <dbReference type="EMBL" id="OGZ27610.1"/>
    </source>
</evidence>
<proteinExistence type="predicted"/>
<dbReference type="AlphaFoldDB" id="A0A1G2EQI3"/>
<gene>
    <name evidence="1" type="ORF">A2365_01950</name>
</gene>
<dbReference type="Proteomes" id="UP000177740">
    <property type="component" value="Unassembled WGS sequence"/>
</dbReference>
<evidence type="ECO:0000313" key="2">
    <source>
        <dbReference type="Proteomes" id="UP000177740"/>
    </source>
</evidence>